<gene>
    <name evidence="17" type="ORF">BOA8489_03042</name>
</gene>
<evidence type="ECO:0000256" key="10">
    <source>
        <dbReference type="ARBA" id="ARBA00023034"/>
    </source>
</evidence>
<protein>
    <recommendedName>
        <fullName evidence="14">Peptide O-xylosyltransferase</fullName>
    </recommendedName>
</protein>
<dbReference type="RefSeq" id="WP_093975118.1">
    <property type="nucleotide sequence ID" value="NZ_FXXQ01000011.1"/>
</dbReference>
<dbReference type="InterPro" id="IPR045971">
    <property type="entry name" value="DUF5927"/>
</dbReference>
<feature type="compositionally biased region" description="Basic and acidic residues" evidence="15">
    <location>
        <begin position="550"/>
        <end position="560"/>
    </location>
</feature>
<keyword evidence="10" id="KW-0333">Golgi apparatus</keyword>
<dbReference type="GO" id="GO:0030158">
    <property type="term" value="F:protein xylosyltransferase activity"/>
    <property type="evidence" value="ECO:0007669"/>
    <property type="project" value="InterPro"/>
</dbReference>
<proteinExistence type="predicted"/>
<dbReference type="Proteomes" id="UP000201838">
    <property type="component" value="Unassembled WGS sequence"/>
</dbReference>
<feature type="domain" description="DUF5927" evidence="16">
    <location>
        <begin position="266"/>
        <end position="553"/>
    </location>
</feature>
<dbReference type="Pfam" id="PF19349">
    <property type="entry name" value="DUF5927"/>
    <property type="match status" value="1"/>
</dbReference>
<name>A0A238J2F4_9RHOB</name>
<evidence type="ECO:0000256" key="9">
    <source>
        <dbReference type="ARBA" id="ARBA00022989"/>
    </source>
</evidence>
<evidence type="ECO:0000256" key="4">
    <source>
        <dbReference type="ARBA" id="ARBA00022679"/>
    </source>
</evidence>
<evidence type="ECO:0000259" key="16">
    <source>
        <dbReference type="Pfam" id="PF19349"/>
    </source>
</evidence>
<evidence type="ECO:0000256" key="6">
    <source>
        <dbReference type="ARBA" id="ARBA00022723"/>
    </source>
</evidence>
<evidence type="ECO:0000313" key="17">
    <source>
        <dbReference type="EMBL" id="SMX24909.1"/>
    </source>
</evidence>
<keyword evidence="11" id="KW-0472">Membrane</keyword>
<keyword evidence="13" id="KW-0325">Glycoprotein</keyword>
<accession>A0A238J2F4</accession>
<dbReference type="InterPro" id="IPR003406">
    <property type="entry name" value="Glyco_trans_14"/>
</dbReference>
<dbReference type="PANTHER" id="PTHR46025">
    <property type="entry name" value="XYLOSYLTRANSFERASE OXT"/>
    <property type="match status" value="1"/>
</dbReference>
<dbReference type="GO" id="GO:0015012">
    <property type="term" value="P:heparan sulfate proteoglycan biosynthetic process"/>
    <property type="evidence" value="ECO:0007669"/>
    <property type="project" value="TreeGrafter"/>
</dbReference>
<evidence type="ECO:0000256" key="1">
    <source>
        <dbReference type="ARBA" id="ARBA00004323"/>
    </source>
</evidence>
<dbReference type="EMBL" id="FXXQ01000011">
    <property type="protein sequence ID" value="SMX24909.1"/>
    <property type="molecule type" value="Genomic_DNA"/>
</dbReference>
<organism evidence="17 18">
    <name type="scientific">Boseongicola aestuarii</name>
    <dbReference type="NCBI Taxonomy" id="1470561"/>
    <lineage>
        <taxon>Bacteria</taxon>
        <taxon>Pseudomonadati</taxon>
        <taxon>Pseudomonadota</taxon>
        <taxon>Alphaproteobacteria</taxon>
        <taxon>Rhodobacterales</taxon>
        <taxon>Paracoccaceae</taxon>
        <taxon>Boseongicola</taxon>
    </lineage>
</organism>
<keyword evidence="4" id="KW-0808">Transferase</keyword>
<keyword evidence="18" id="KW-1185">Reference proteome</keyword>
<evidence type="ECO:0000256" key="2">
    <source>
        <dbReference type="ARBA" id="ARBA00004648"/>
    </source>
</evidence>
<dbReference type="GO" id="GO:0050650">
    <property type="term" value="P:chondroitin sulfate proteoglycan biosynthetic process"/>
    <property type="evidence" value="ECO:0007669"/>
    <property type="project" value="TreeGrafter"/>
</dbReference>
<evidence type="ECO:0000256" key="14">
    <source>
        <dbReference type="ARBA" id="ARBA00042865"/>
    </source>
</evidence>
<comment type="subcellular location">
    <subcellularLocation>
        <location evidence="2">Endoplasmic reticulum membrane</location>
        <topology evidence="2">Single-pass type II membrane protein</topology>
    </subcellularLocation>
    <subcellularLocation>
        <location evidence="1">Golgi apparatus membrane</location>
        <topology evidence="1">Single-pass type II membrane protein</topology>
    </subcellularLocation>
</comment>
<dbReference type="OrthoDB" id="7943907at2"/>
<keyword evidence="9" id="KW-1133">Transmembrane helix</keyword>
<evidence type="ECO:0000256" key="12">
    <source>
        <dbReference type="ARBA" id="ARBA00023157"/>
    </source>
</evidence>
<keyword evidence="12" id="KW-1015">Disulfide bond</keyword>
<evidence type="ECO:0000256" key="11">
    <source>
        <dbReference type="ARBA" id="ARBA00023136"/>
    </source>
</evidence>
<evidence type="ECO:0000256" key="5">
    <source>
        <dbReference type="ARBA" id="ARBA00022692"/>
    </source>
</evidence>
<keyword evidence="5" id="KW-0812">Transmembrane</keyword>
<evidence type="ECO:0000256" key="15">
    <source>
        <dbReference type="SAM" id="MobiDB-lite"/>
    </source>
</evidence>
<keyword evidence="6" id="KW-0479">Metal-binding</keyword>
<keyword evidence="8" id="KW-0735">Signal-anchor</keyword>
<dbReference type="GO" id="GO:0016020">
    <property type="term" value="C:membrane"/>
    <property type="evidence" value="ECO:0007669"/>
    <property type="project" value="InterPro"/>
</dbReference>
<dbReference type="GO" id="GO:0046872">
    <property type="term" value="F:metal ion binding"/>
    <property type="evidence" value="ECO:0007669"/>
    <property type="project" value="UniProtKB-KW"/>
</dbReference>
<dbReference type="Pfam" id="PF02485">
    <property type="entry name" value="Branch"/>
    <property type="match status" value="1"/>
</dbReference>
<evidence type="ECO:0000256" key="13">
    <source>
        <dbReference type="ARBA" id="ARBA00023180"/>
    </source>
</evidence>
<keyword evidence="7" id="KW-0256">Endoplasmic reticulum</keyword>
<reference evidence="17 18" key="1">
    <citation type="submission" date="2017-05" db="EMBL/GenBank/DDBJ databases">
        <authorList>
            <person name="Song R."/>
            <person name="Chenine A.L."/>
            <person name="Ruprecht R.M."/>
        </authorList>
    </citation>
    <scope>NUCLEOTIDE SEQUENCE [LARGE SCALE GENOMIC DNA]</scope>
    <source>
        <strain evidence="17 18">CECT 8489</strain>
    </source>
</reference>
<sequence length="560" mass="62667">MSVGFVMMAHAALDRAAQVALHLADQGCPVVIHVDKRADAADFFDLVRRVSGQPRIHLAPRIACDWGQWSLVEASRSASAYLLAHAPDVRHVYLISGACLPIRPVSELVAHLDANPDTDYIESVTIEDVTWTKGGLSEERFTLTFPFAWKRQRRMFDLWVQAQRRLGFRRKTPDGIAPHMGSQWWCLTRKTLQGILGDEKAPHYDKFFSRVWIPDESYYATLVRRHARQIESRSLTLAKFDFQGKPHLFYDDHLGLLQSSPAFFARKIWPGARKLYGAFLGTQQPKARRRVAQSEIDRTFAAAVARRTTGRPGLNNAGRFPSASFEGPLTAAPYAVFHGFDDIYRDFPDWVTSNLGARTQGHLFSPESADFADGTDHSAGGLTAATRLRDYNPEAFLANIIWSAHEAYPAFLFAARDNQKITGFLARDPNASIAVISGAWAMPLLRSGKPVQALRRQAARLQQREVRMMELLRERRTRARVRIWSLADVLNAPAEPLRAVLEDHSVPGAAALTIMPSLHDMDALAAFLTELRNIGMDPHTAGPVVLPQEPLDRRNAQELG</sequence>
<evidence type="ECO:0000256" key="3">
    <source>
        <dbReference type="ARBA" id="ARBA00022676"/>
    </source>
</evidence>
<dbReference type="PANTHER" id="PTHR46025:SF3">
    <property type="entry name" value="XYLOSYLTRANSFERASE OXT"/>
    <property type="match status" value="1"/>
</dbReference>
<dbReference type="AlphaFoldDB" id="A0A238J2F4"/>
<evidence type="ECO:0000256" key="8">
    <source>
        <dbReference type="ARBA" id="ARBA00022968"/>
    </source>
</evidence>
<evidence type="ECO:0000256" key="7">
    <source>
        <dbReference type="ARBA" id="ARBA00022824"/>
    </source>
</evidence>
<keyword evidence="3" id="KW-0328">Glycosyltransferase</keyword>
<dbReference type="InterPro" id="IPR043538">
    <property type="entry name" value="XYLT"/>
</dbReference>
<feature type="region of interest" description="Disordered" evidence="15">
    <location>
        <begin position="541"/>
        <end position="560"/>
    </location>
</feature>
<evidence type="ECO:0000313" key="18">
    <source>
        <dbReference type="Proteomes" id="UP000201838"/>
    </source>
</evidence>